<sequence>MTRSYTIEERNRPIFQEGLSSEQWDRHYLELDTLGRYFLTNLPHGSATGGSLENEWPKLARALHQMSLEIFIDFCSDVAEEICRRNNNLRDGVLRLPVLKDMPLGRRHTRQKLSSLSSDSFHSLCIRTCFEIGLRFPRSTRKTRQSRKGSFIQDALLDQTHSSNFPDYWLSPAGNDGPISQKELARLLDNMYDEQLYLDDCGFQEAYCREITQTQFNATISAVYSVFVSILRNRDQSAVVFKSKGDVAQHFIDLMQMLLDYPKADNTAKNSLLSAILRLSESSGLHPRCFTLNGVKLGKSMEAAGAFGDIWKGELQGQQVCLKIIRTYKDNWLKAFLREAILWGQISHPNILPFYGVYHLDDERRRLCLVSSWMNHGNLNEYLCQYPDANRLSLVSDVAFGLTYLHERNIVHGDLKGANILVTDSGRACLSDFGLSSVGSPDLFTPLTPRSSSFLRGTTRWQAPELLSPDVEDPRVTTESDVYAYGCVLYEVYTGKVPFYEFHRDFVVIVQVLKGRKPTRPQALPSFKSQFGFTESENMWEIMESCWDREPRRRPTMTQIIQSIRALGIEIDATSRANEWDWSVASRFRNAIYRSDGLSLEVLETVLSWL</sequence>
<dbReference type="SMART" id="SM00220">
    <property type="entry name" value="S_TKc"/>
    <property type="match status" value="1"/>
</dbReference>
<dbReference type="Pfam" id="PF07714">
    <property type="entry name" value="PK_Tyr_Ser-Thr"/>
    <property type="match status" value="1"/>
</dbReference>
<accession>A0A8H4QSG8</accession>
<dbReference type="PANTHER" id="PTHR44329">
    <property type="entry name" value="SERINE/THREONINE-PROTEIN KINASE TNNI3K-RELATED"/>
    <property type="match status" value="1"/>
</dbReference>
<gene>
    <name evidence="2" type="ORF">D9613_008384</name>
</gene>
<dbReference type="Gene3D" id="1.10.510.10">
    <property type="entry name" value="Transferase(Phosphotransferase) domain 1"/>
    <property type="match status" value="1"/>
</dbReference>
<dbReference type="PROSITE" id="PS50011">
    <property type="entry name" value="PROTEIN_KINASE_DOM"/>
    <property type="match status" value="1"/>
</dbReference>
<feature type="domain" description="Protein kinase" evidence="1">
    <location>
        <begin position="296"/>
        <end position="567"/>
    </location>
</feature>
<dbReference type="GO" id="GO:0004674">
    <property type="term" value="F:protein serine/threonine kinase activity"/>
    <property type="evidence" value="ECO:0007669"/>
    <property type="project" value="TreeGrafter"/>
</dbReference>
<proteinExistence type="predicted"/>
<keyword evidence="3" id="KW-1185">Reference proteome</keyword>
<protein>
    <recommendedName>
        <fullName evidence="1">Protein kinase domain-containing protein</fullName>
    </recommendedName>
</protein>
<organism evidence="2 3">
    <name type="scientific">Agrocybe pediades</name>
    <dbReference type="NCBI Taxonomy" id="84607"/>
    <lineage>
        <taxon>Eukaryota</taxon>
        <taxon>Fungi</taxon>
        <taxon>Dikarya</taxon>
        <taxon>Basidiomycota</taxon>
        <taxon>Agaricomycotina</taxon>
        <taxon>Agaricomycetes</taxon>
        <taxon>Agaricomycetidae</taxon>
        <taxon>Agaricales</taxon>
        <taxon>Agaricineae</taxon>
        <taxon>Strophariaceae</taxon>
        <taxon>Agrocybe</taxon>
    </lineage>
</organism>
<dbReference type="InterPro" id="IPR051681">
    <property type="entry name" value="Ser/Thr_Kinases-Pseudokinases"/>
</dbReference>
<evidence type="ECO:0000313" key="2">
    <source>
        <dbReference type="EMBL" id="KAF4616547.1"/>
    </source>
</evidence>
<reference evidence="2 3" key="1">
    <citation type="submission" date="2019-12" db="EMBL/GenBank/DDBJ databases">
        <authorList>
            <person name="Floudas D."/>
            <person name="Bentzer J."/>
            <person name="Ahren D."/>
            <person name="Johansson T."/>
            <person name="Persson P."/>
            <person name="Tunlid A."/>
        </authorList>
    </citation>
    <scope>NUCLEOTIDE SEQUENCE [LARGE SCALE GENOMIC DNA]</scope>
    <source>
        <strain evidence="2 3">CBS 102.39</strain>
    </source>
</reference>
<name>A0A8H4QSG8_9AGAR</name>
<dbReference type="SUPFAM" id="SSF56112">
    <property type="entry name" value="Protein kinase-like (PK-like)"/>
    <property type="match status" value="1"/>
</dbReference>
<evidence type="ECO:0000313" key="3">
    <source>
        <dbReference type="Proteomes" id="UP000521872"/>
    </source>
</evidence>
<dbReference type="EMBL" id="JAACJL010000031">
    <property type="protein sequence ID" value="KAF4616547.1"/>
    <property type="molecule type" value="Genomic_DNA"/>
</dbReference>
<dbReference type="InterPro" id="IPR000719">
    <property type="entry name" value="Prot_kinase_dom"/>
</dbReference>
<dbReference type="Proteomes" id="UP000521872">
    <property type="component" value="Unassembled WGS sequence"/>
</dbReference>
<evidence type="ECO:0000259" key="1">
    <source>
        <dbReference type="PROSITE" id="PS50011"/>
    </source>
</evidence>
<dbReference type="GO" id="GO:0005524">
    <property type="term" value="F:ATP binding"/>
    <property type="evidence" value="ECO:0007669"/>
    <property type="project" value="InterPro"/>
</dbReference>
<comment type="caution">
    <text evidence="2">The sequence shown here is derived from an EMBL/GenBank/DDBJ whole genome shotgun (WGS) entry which is preliminary data.</text>
</comment>
<dbReference type="InterPro" id="IPR001245">
    <property type="entry name" value="Ser-Thr/Tyr_kinase_cat_dom"/>
</dbReference>
<dbReference type="InterPro" id="IPR011009">
    <property type="entry name" value="Kinase-like_dom_sf"/>
</dbReference>
<dbReference type="PANTHER" id="PTHR44329:SF214">
    <property type="entry name" value="PROTEIN KINASE DOMAIN-CONTAINING PROTEIN"/>
    <property type="match status" value="1"/>
</dbReference>
<dbReference type="PROSITE" id="PS00108">
    <property type="entry name" value="PROTEIN_KINASE_ST"/>
    <property type="match status" value="1"/>
</dbReference>
<dbReference type="AlphaFoldDB" id="A0A8H4QSG8"/>
<dbReference type="InterPro" id="IPR008271">
    <property type="entry name" value="Ser/Thr_kinase_AS"/>
</dbReference>